<sequence length="51" mass="5774">MNQASSVTNLSLMACRTKRQSFWAMGVSTAIENHHCHPHPLVEVEHKLMTL</sequence>
<protein>
    <submittedName>
        <fullName evidence="1">Uncharacterized protein</fullName>
    </submittedName>
</protein>
<dbReference type="AlphaFoldDB" id="A0AAP0KSM1"/>
<gene>
    <name evidence="1" type="ORF">Scep_003762</name>
</gene>
<comment type="caution">
    <text evidence="1">The sequence shown here is derived from an EMBL/GenBank/DDBJ whole genome shotgun (WGS) entry which is preliminary data.</text>
</comment>
<accession>A0AAP0KSM1</accession>
<proteinExistence type="predicted"/>
<evidence type="ECO:0000313" key="1">
    <source>
        <dbReference type="EMBL" id="KAK9157188.1"/>
    </source>
</evidence>
<dbReference type="Proteomes" id="UP001419268">
    <property type="component" value="Unassembled WGS sequence"/>
</dbReference>
<organism evidence="1 2">
    <name type="scientific">Stephania cephalantha</name>
    <dbReference type="NCBI Taxonomy" id="152367"/>
    <lineage>
        <taxon>Eukaryota</taxon>
        <taxon>Viridiplantae</taxon>
        <taxon>Streptophyta</taxon>
        <taxon>Embryophyta</taxon>
        <taxon>Tracheophyta</taxon>
        <taxon>Spermatophyta</taxon>
        <taxon>Magnoliopsida</taxon>
        <taxon>Ranunculales</taxon>
        <taxon>Menispermaceae</taxon>
        <taxon>Menispermoideae</taxon>
        <taxon>Cissampelideae</taxon>
        <taxon>Stephania</taxon>
    </lineage>
</organism>
<keyword evidence="2" id="KW-1185">Reference proteome</keyword>
<reference evidence="1 2" key="1">
    <citation type="submission" date="2024-01" db="EMBL/GenBank/DDBJ databases">
        <title>Genome assemblies of Stephania.</title>
        <authorList>
            <person name="Yang L."/>
        </authorList>
    </citation>
    <scope>NUCLEOTIDE SEQUENCE [LARGE SCALE GENOMIC DNA]</scope>
    <source>
        <strain evidence="1">JXDWG</strain>
        <tissue evidence="1">Leaf</tissue>
    </source>
</reference>
<name>A0AAP0KSM1_9MAGN</name>
<evidence type="ECO:0000313" key="2">
    <source>
        <dbReference type="Proteomes" id="UP001419268"/>
    </source>
</evidence>
<dbReference type="EMBL" id="JBBNAG010000002">
    <property type="protein sequence ID" value="KAK9157188.1"/>
    <property type="molecule type" value="Genomic_DNA"/>
</dbReference>